<protein>
    <submittedName>
        <fullName evidence="1">Uncharacterized protein</fullName>
    </submittedName>
</protein>
<gene>
    <name evidence="1" type="ORF">PoB_003892200</name>
</gene>
<keyword evidence="2" id="KW-1185">Reference proteome</keyword>
<comment type="caution">
    <text evidence="1">The sequence shown here is derived from an EMBL/GenBank/DDBJ whole genome shotgun (WGS) entry which is preliminary data.</text>
</comment>
<organism evidence="1 2">
    <name type="scientific">Plakobranchus ocellatus</name>
    <dbReference type="NCBI Taxonomy" id="259542"/>
    <lineage>
        <taxon>Eukaryota</taxon>
        <taxon>Metazoa</taxon>
        <taxon>Spiralia</taxon>
        <taxon>Lophotrochozoa</taxon>
        <taxon>Mollusca</taxon>
        <taxon>Gastropoda</taxon>
        <taxon>Heterobranchia</taxon>
        <taxon>Euthyneura</taxon>
        <taxon>Panpulmonata</taxon>
        <taxon>Sacoglossa</taxon>
        <taxon>Placobranchoidea</taxon>
        <taxon>Plakobranchidae</taxon>
        <taxon>Plakobranchus</taxon>
    </lineage>
</organism>
<proteinExistence type="predicted"/>
<reference evidence="1 2" key="1">
    <citation type="journal article" date="2021" name="Elife">
        <title>Chloroplast acquisition without the gene transfer in kleptoplastic sea slugs, Plakobranchus ocellatus.</title>
        <authorList>
            <person name="Maeda T."/>
            <person name="Takahashi S."/>
            <person name="Yoshida T."/>
            <person name="Shimamura S."/>
            <person name="Takaki Y."/>
            <person name="Nagai Y."/>
            <person name="Toyoda A."/>
            <person name="Suzuki Y."/>
            <person name="Arimoto A."/>
            <person name="Ishii H."/>
            <person name="Satoh N."/>
            <person name="Nishiyama T."/>
            <person name="Hasebe M."/>
            <person name="Maruyama T."/>
            <person name="Minagawa J."/>
            <person name="Obokata J."/>
            <person name="Shigenobu S."/>
        </authorList>
    </citation>
    <scope>NUCLEOTIDE SEQUENCE [LARGE SCALE GENOMIC DNA]</scope>
</reference>
<name>A0AAV4AZG8_9GAST</name>
<evidence type="ECO:0000313" key="2">
    <source>
        <dbReference type="Proteomes" id="UP000735302"/>
    </source>
</evidence>
<dbReference type="EMBL" id="BLXT01004423">
    <property type="protein sequence ID" value="GFO12417.1"/>
    <property type="molecule type" value="Genomic_DNA"/>
</dbReference>
<sequence length="165" mass="18749">MAVDPAFENVGQKPGLEIFRIEANGYLQSLRRNDAVQFFRARARHTLLLSDRARDTWSATSARGLYGEGEGTIPHVLSECRESVNVRPTRWATMSLSDIFWRQDRVDMNAAGNILRMFLGRAMQKAGEQAPVLTSNASIRAHPSVQEVEQRNHAIRPFSFIWESY</sequence>
<evidence type="ECO:0000313" key="1">
    <source>
        <dbReference type="EMBL" id="GFO12417.1"/>
    </source>
</evidence>
<dbReference type="Proteomes" id="UP000735302">
    <property type="component" value="Unassembled WGS sequence"/>
</dbReference>
<accession>A0AAV4AZG8</accession>
<dbReference type="AlphaFoldDB" id="A0AAV4AZG8"/>